<dbReference type="InterPro" id="IPR013094">
    <property type="entry name" value="AB_hydrolase_3"/>
</dbReference>
<dbReference type="EMBL" id="LRBV02000012">
    <property type="status" value="NOT_ANNOTATED_CDS"/>
    <property type="molecule type" value="Genomic_DNA"/>
</dbReference>
<dbReference type="PANTHER" id="PTHR23024">
    <property type="entry name" value="ARYLACETAMIDE DEACETYLASE"/>
    <property type="match status" value="1"/>
</dbReference>
<evidence type="ECO:0000313" key="4">
    <source>
        <dbReference type="EnsemblPlants" id="QL12p038729:mrna:CDS:1"/>
    </source>
</evidence>
<evidence type="ECO:0000256" key="1">
    <source>
        <dbReference type="ARBA" id="ARBA00010515"/>
    </source>
</evidence>
<sequence length="328" mass="36475">MSSQTAPSNPTVDPYQLLQIALNADGTITRLQEIPNTPPTPDPSHPTPVLSKDIPLNQSNNTWVRIFLPREALDHNSSTKLPLIVYFHGGGFILFSAASSIFHDFCANMAIDLHVIIVSVEYRLAPEHRLPAAYDDAMEALHWIKTTPDDWLRDYADLSNTFIMGSSAGGNIAYHAGFRASMETDKLEPLVIRGLILHQPFFGGSQRTSPELRDNDPILPLSVFDLMWELSLPIADRDHEYCNPKVGDGPQLLEKIKLLGWKVLVVGCDGDILFEHQIELVKLMREKGVSVVSQFGEGAYHGIDMFEPTKTKALHVVLKNFILSSLIA</sequence>
<gene>
    <name evidence="4" type="primary">LOC115971877</name>
</gene>
<dbReference type="InterPro" id="IPR050466">
    <property type="entry name" value="Carboxylest/Gibb_receptor"/>
</dbReference>
<dbReference type="SUPFAM" id="SSF53474">
    <property type="entry name" value="alpha/beta-Hydrolases"/>
    <property type="match status" value="1"/>
</dbReference>
<reference evidence="4 5" key="1">
    <citation type="journal article" date="2016" name="G3 (Bethesda)">
        <title>First Draft Assembly and Annotation of the Genome of a California Endemic Oak Quercus lobata Nee (Fagaceae).</title>
        <authorList>
            <person name="Sork V.L."/>
            <person name="Fitz-Gibbon S.T."/>
            <person name="Puiu D."/>
            <person name="Crepeau M."/>
            <person name="Gugger P.F."/>
            <person name="Sherman R."/>
            <person name="Stevens K."/>
            <person name="Langley C.H."/>
            <person name="Pellegrini M."/>
            <person name="Salzberg S.L."/>
        </authorList>
    </citation>
    <scope>NUCLEOTIDE SEQUENCE [LARGE SCALE GENOMIC DNA]</scope>
    <source>
        <strain evidence="4 5">cv. SW786</strain>
    </source>
</reference>
<dbReference type="Proteomes" id="UP000594261">
    <property type="component" value="Chromosome 12"/>
</dbReference>
<dbReference type="Pfam" id="PF07859">
    <property type="entry name" value="Abhydrolase_3"/>
    <property type="match status" value="1"/>
</dbReference>
<dbReference type="GeneID" id="115971877"/>
<evidence type="ECO:0000256" key="2">
    <source>
        <dbReference type="SAM" id="MobiDB-lite"/>
    </source>
</evidence>
<dbReference type="OrthoDB" id="408631at2759"/>
<proteinExistence type="inferred from homology"/>
<dbReference type="InterPro" id="IPR029058">
    <property type="entry name" value="AB_hydrolase_fold"/>
</dbReference>
<feature type="compositionally biased region" description="Pro residues" evidence="2">
    <location>
        <begin position="36"/>
        <end position="46"/>
    </location>
</feature>
<dbReference type="InParanoid" id="A0A7N2N4P6"/>
<comment type="similarity">
    <text evidence="1">Belongs to the 'GDXG' lipolytic enzyme family.</text>
</comment>
<reference evidence="4" key="2">
    <citation type="submission" date="2021-01" db="UniProtKB">
        <authorList>
            <consortium name="EnsemblPlants"/>
        </authorList>
    </citation>
    <scope>IDENTIFICATION</scope>
</reference>
<dbReference type="Gene3D" id="3.40.50.1820">
    <property type="entry name" value="alpha/beta hydrolase"/>
    <property type="match status" value="1"/>
</dbReference>
<name>A0A7N2N4P6_QUELO</name>
<dbReference type="EnsemblPlants" id="QL12p038729:mrna">
    <property type="protein sequence ID" value="QL12p038729:mrna:CDS:1"/>
    <property type="gene ID" value="QL12p038729"/>
</dbReference>
<keyword evidence="5" id="KW-1185">Reference proteome</keyword>
<dbReference type="RefSeq" id="XP_030947838.1">
    <property type="nucleotide sequence ID" value="XM_031091978.1"/>
</dbReference>
<accession>A0A7N2N4P6</accession>
<dbReference type="Gramene" id="QL12p038729:mrna">
    <property type="protein sequence ID" value="QL12p038729:mrna:CDS:1"/>
    <property type="gene ID" value="QL12p038729"/>
</dbReference>
<feature type="region of interest" description="Disordered" evidence="2">
    <location>
        <begin position="31"/>
        <end position="52"/>
    </location>
</feature>
<dbReference type="GO" id="GO:0016787">
    <property type="term" value="F:hydrolase activity"/>
    <property type="evidence" value="ECO:0007669"/>
    <property type="project" value="InterPro"/>
</dbReference>
<protein>
    <recommendedName>
        <fullName evidence="3">Alpha/beta hydrolase fold-3 domain-containing protein</fullName>
    </recommendedName>
</protein>
<dbReference type="PANTHER" id="PTHR23024:SF654">
    <property type="entry name" value="RECEPTOR GID1, PUTATIVE-RELATED"/>
    <property type="match status" value="1"/>
</dbReference>
<organism evidence="4 5">
    <name type="scientific">Quercus lobata</name>
    <name type="common">Valley oak</name>
    <dbReference type="NCBI Taxonomy" id="97700"/>
    <lineage>
        <taxon>Eukaryota</taxon>
        <taxon>Viridiplantae</taxon>
        <taxon>Streptophyta</taxon>
        <taxon>Embryophyta</taxon>
        <taxon>Tracheophyta</taxon>
        <taxon>Spermatophyta</taxon>
        <taxon>Magnoliopsida</taxon>
        <taxon>eudicotyledons</taxon>
        <taxon>Gunneridae</taxon>
        <taxon>Pentapetalae</taxon>
        <taxon>rosids</taxon>
        <taxon>fabids</taxon>
        <taxon>Fagales</taxon>
        <taxon>Fagaceae</taxon>
        <taxon>Quercus</taxon>
    </lineage>
</organism>
<dbReference type="OMA" id="GHEYCDP"/>
<evidence type="ECO:0000259" key="3">
    <source>
        <dbReference type="Pfam" id="PF07859"/>
    </source>
</evidence>
<dbReference type="AlphaFoldDB" id="A0A7N2N4P6"/>
<dbReference type="KEGG" id="qlo:115971877"/>
<feature type="domain" description="Alpha/beta hydrolase fold-3" evidence="3">
    <location>
        <begin position="84"/>
        <end position="303"/>
    </location>
</feature>
<evidence type="ECO:0000313" key="5">
    <source>
        <dbReference type="Proteomes" id="UP000594261"/>
    </source>
</evidence>
<dbReference type="FunCoup" id="A0A7N2N4P6">
    <property type="interactions" value="332"/>
</dbReference>